<gene>
    <name evidence="1" type="ORF">UV61_C0002G0041</name>
</gene>
<evidence type="ECO:0000313" key="2">
    <source>
        <dbReference type="Proteomes" id="UP000034050"/>
    </source>
</evidence>
<dbReference type="Proteomes" id="UP000034050">
    <property type="component" value="Unassembled WGS sequence"/>
</dbReference>
<dbReference type="EMBL" id="LCFD01000002">
    <property type="protein sequence ID" value="KKS87320.1"/>
    <property type="molecule type" value="Genomic_DNA"/>
</dbReference>
<comment type="caution">
    <text evidence="1">The sequence shown here is derived from an EMBL/GenBank/DDBJ whole genome shotgun (WGS) entry which is preliminary data.</text>
</comment>
<organism evidence="1 2">
    <name type="scientific">Candidatus Gottesmanbacteria bacterium GW2011_GWB1_43_11</name>
    <dbReference type="NCBI Taxonomy" id="1618446"/>
    <lineage>
        <taxon>Bacteria</taxon>
        <taxon>Candidatus Gottesmaniibacteriota</taxon>
    </lineage>
</organism>
<evidence type="ECO:0000313" key="1">
    <source>
        <dbReference type="EMBL" id="KKS87320.1"/>
    </source>
</evidence>
<protein>
    <submittedName>
        <fullName evidence="1">Uncharacterized protein</fullName>
    </submittedName>
</protein>
<sequence>MSQETLTMASPVEKVLAFVKEQYFQPDAINRYLQTHRTGLSIDQVLQEFPIFLESQLVTDWFKSYWKRETNVHDWPGRTVKEALSETIQHTFHFLHQATQSYDRSKRGKDYLEEKSPQEIETIKKYSRLAVDIYRDSEKTDQ</sequence>
<dbReference type="AlphaFoldDB" id="A0A0G1CNH7"/>
<name>A0A0G1CNH7_9BACT</name>
<proteinExistence type="predicted"/>
<reference evidence="1 2" key="1">
    <citation type="journal article" date="2015" name="Nature">
        <title>rRNA introns, odd ribosomes, and small enigmatic genomes across a large radiation of phyla.</title>
        <authorList>
            <person name="Brown C.T."/>
            <person name="Hug L.A."/>
            <person name="Thomas B.C."/>
            <person name="Sharon I."/>
            <person name="Castelle C.J."/>
            <person name="Singh A."/>
            <person name="Wilkins M.J."/>
            <person name="Williams K.H."/>
            <person name="Banfield J.F."/>
        </authorList>
    </citation>
    <scope>NUCLEOTIDE SEQUENCE [LARGE SCALE GENOMIC DNA]</scope>
</reference>
<accession>A0A0G1CNH7</accession>